<dbReference type="Pfam" id="PF17917">
    <property type="entry name" value="RT_RNaseH"/>
    <property type="match status" value="1"/>
</dbReference>
<evidence type="ECO:0000256" key="8">
    <source>
        <dbReference type="ARBA" id="ARBA00022801"/>
    </source>
</evidence>
<gene>
    <name evidence="17" type="ORF">PLXY2_LOCUS13810</name>
</gene>
<evidence type="ECO:0000256" key="4">
    <source>
        <dbReference type="ARBA" id="ARBA00022695"/>
    </source>
</evidence>
<keyword evidence="4" id="KW-0548">Nucleotidyltransferase</keyword>
<comment type="caution">
    <text evidence="17">The sequence shown here is derived from an EMBL/GenBank/DDBJ whole genome shotgun (WGS) entry which is preliminary data.</text>
</comment>
<dbReference type="PROSITE" id="PS51845">
    <property type="entry name" value="PDEASE_I_2"/>
    <property type="match status" value="1"/>
</dbReference>
<dbReference type="SUPFAM" id="SSF109604">
    <property type="entry name" value="HD-domain/PDEase-like"/>
    <property type="match status" value="1"/>
</dbReference>
<evidence type="ECO:0000256" key="14">
    <source>
        <dbReference type="SAM" id="MobiDB-lite"/>
    </source>
</evidence>
<dbReference type="GO" id="GO:0004114">
    <property type="term" value="F:3',5'-cyclic-nucleotide phosphodiesterase activity"/>
    <property type="evidence" value="ECO:0007669"/>
    <property type="project" value="InterPro"/>
</dbReference>
<feature type="binding site" evidence="12">
    <location>
        <position position="1136"/>
    </location>
    <ligand>
        <name>Zn(2+)</name>
        <dbReference type="ChEBI" id="CHEBI:29105"/>
        <label>1</label>
    </ligand>
</feature>
<dbReference type="SMART" id="SM00471">
    <property type="entry name" value="HDc"/>
    <property type="match status" value="1"/>
</dbReference>
<dbReference type="InterPro" id="IPR000477">
    <property type="entry name" value="RT_dom"/>
</dbReference>
<keyword evidence="2" id="KW-0140">cGMP</keyword>
<evidence type="ECO:0000256" key="10">
    <source>
        <dbReference type="PIRSR" id="PIRSR623088-1"/>
    </source>
</evidence>
<organism evidence="17 18">
    <name type="scientific">Plutella xylostella</name>
    <name type="common">Diamondback moth</name>
    <name type="synonym">Plutella maculipennis</name>
    <dbReference type="NCBI Taxonomy" id="51655"/>
    <lineage>
        <taxon>Eukaryota</taxon>
        <taxon>Metazoa</taxon>
        <taxon>Ecdysozoa</taxon>
        <taxon>Arthropoda</taxon>
        <taxon>Hexapoda</taxon>
        <taxon>Insecta</taxon>
        <taxon>Pterygota</taxon>
        <taxon>Neoptera</taxon>
        <taxon>Endopterygota</taxon>
        <taxon>Lepidoptera</taxon>
        <taxon>Glossata</taxon>
        <taxon>Ditrysia</taxon>
        <taxon>Yponomeutoidea</taxon>
        <taxon>Plutellidae</taxon>
        <taxon>Plutella</taxon>
    </lineage>
</organism>
<accession>A0A8S4G6S3</accession>
<evidence type="ECO:0000313" key="17">
    <source>
        <dbReference type="EMBL" id="CAG9135564.1"/>
    </source>
</evidence>
<dbReference type="SUPFAM" id="SSF56672">
    <property type="entry name" value="DNA/RNA polymerases"/>
    <property type="match status" value="1"/>
</dbReference>
<dbReference type="InterPro" id="IPR029016">
    <property type="entry name" value="GAF-like_dom_sf"/>
</dbReference>
<feature type="binding site" evidence="12">
    <location>
        <position position="1136"/>
    </location>
    <ligand>
        <name>Zn(2+)</name>
        <dbReference type="ChEBI" id="CHEBI:29105"/>
        <label>2</label>
    </ligand>
</feature>
<evidence type="ECO:0000259" key="16">
    <source>
        <dbReference type="PROSITE" id="PS51845"/>
    </source>
</evidence>
<dbReference type="InterPro" id="IPR043502">
    <property type="entry name" value="DNA/RNA_pol_sf"/>
</dbReference>
<feature type="binding site" evidence="11">
    <location>
        <begin position="1095"/>
        <end position="1099"/>
    </location>
    <ligand>
        <name>AMP</name>
        <dbReference type="ChEBI" id="CHEBI:456215"/>
    </ligand>
</feature>
<feature type="domain" description="Reverse transcriptase" evidence="15">
    <location>
        <begin position="69"/>
        <end position="251"/>
    </location>
</feature>
<comment type="similarity">
    <text evidence="1 13">Belongs to the cyclic nucleotide phosphodiesterase family.</text>
</comment>
<dbReference type="Gene3D" id="3.30.420.10">
    <property type="entry name" value="Ribonuclease H-like superfamily/Ribonuclease H"/>
    <property type="match status" value="1"/>
</dbReference>
<dbReference type="InterPro" id="IPR003607">
    <property type="entry name" value="HD/PDEase_dom"/>
</dbReference>
<dbReference type="InterPro" id="IPR041373">
    <property type="entry name" value="RT_RNaseH"/>
</dbReference>
<dbReference type="Gene3D" id="3.30.450.40">
    <property type="match status" value="2"/>
</dbReference>
<keyword evidence="3" id="KW-0808">Transferase</keyword>
<dbReference type="Pfam" id="PF00233">
    <property type="entry name" value="PDEase_I"/>
    <property type="match status" value="1"/>
</dbReference>
<dbReference type="PROSITE" id="PS50878">
    <property type="entry name" value="RT_POL"/>
    <property type="match status" value="1"/>
</dbReference>
<dbReference type="SUPFAM" id="SSF55781">
    <property type="entry name" value="GAF domain-like"/>
    <property type="match status" value="2"/>
</dbReference>
<feature type="domain" description="PDEase" evidence="16">
    <location>
        <begin position="1019"/>
        <end position="1342"/>
    </location>
</feature>
<dbReference type="Pfam" id="PF00078">
    <property type="entry name" value="RVT_1"/>
    <property type="match status" value="1"/>
</dbReference>
<feature type="binding site" evidence="12">
    <location>
        <position position="1135"/>
    </location>
    <ligand>
        <name>Zn(2+)</name>
        <dbReference type="ChEBI" id="CHEBI:29105"/>
        <label>1</label>
    </ligand>
</feature>
<dbReference type="SMART" id="SM00065">
    <property type="entry name" value="GAF"/>
    <property type="match status" value="2"/>
</dbReference>
<evidence type="ECO:0000259" key="15">
    <source>
        <dbReference type="PROSITE" id="PS50878"/>
    </source>
</evidence>
<feature type="region of interest" description="Disordered" evidence="14">
    <location>
        <begin position="1405"/>
        <end position="1432"/>
    </location>
</feature>
<evidence type="ECO:0000256" key="7">
    <source>
        <dbReference type="ARBA" id="ARBA00022759"/>
    </source>
</evidence>
<feature type="binding site" evidence="11">
    <location>
        <position position="1299"/>
    </location>
    <ligand>
        <name>AMP</name>
        <dbReference type="ChEBI" id="CHEBI:456215"/>
    </ligand>
</feature>
<dbReference type="Proteomes" id="UP000653454">
    <property type="component" value="Unassembled WGS sequence"/>
</dbReference>
<dbReference type="PROSITE" id="PS00126">
    <property type="entry name" value="PDEASE_I_1"/>
    <property type="match status" value="1"/>
</dbReference>
<evidence type="ECO:0000256" key="6">
    <source>
        <dbReference type="ARBA" id="ARBA00022723"/>
    </source>
</evidence>
<feature type="binding site" evidence="12">
    <location>
        <position position="1099"/>
    </location>
    <ligand>
        <name>Zn(2+)</name>
        <dbReference type="ChEBI" id="CHEBI:29105"/>
        <label>1</label>
    </ligand>
</feature>
<evidence type="ECO:0000256" key="5">
    <source>
        <dbReference type="ARBA" id="ARBA00022722"/>
    </source>
</evidence>
<feature type="active site" description="Proton donor" evidence="10">
    <location>
        <position position="1095"/>
    </location>
</feature>
<evidence type="ECO:0000256" key="13">
    <source>
        <dbReference type="RuleBase" id="RU363067"/>
    </source>
</evidence>
<evidence type="ECO:0000313" key="18">
    <source>
        <dbReference type="Proteomes" id="UP000653454"/>
    </source>
</evidence>
<dbReference type="Gene3D" id="1.10.1300.10">
    <property type="entry name" value="3'5'-cyclic nucleotide phosphodiesterase, catalytic domain"/>
    <property type="match status" value="1"/>
</dbReference>
<dbReference type="GO" id="GO:0003964">
    <property type="term" value="F:RNA-directed DNA polymerase activity"/>
    <property type="evidence" value="ECO:0007669"/>
    <property type="project" value="UniProtKB-KW"/>
</dbReference>
<name>A0A8S4G6S3_PLUXY</name>
<dbReference type="CDD" id="cd00077">
    <property type="entry name" value="HDc"/>
    <property type="match status" value="1"/>
</dbReference>
<evidence type="ECO:0000256" key="2">
    <source>
        <dbReference type="ARBA" id="ARBA00022535"/>
    </source>
</evidence>
<keyword evidence="7" id="KW-0255">Endonuclease</keyword>
<feature type="binding site" evidence="11">
    <location>
        <position position="1136"/>
    </location>
    <ligand>
        <name>AMP</name>
        <dbReference type="ChEBI" id="CHEBI:456215"/>
    </ligand>
</feature>
<dbReference type="EMBL" id="CAJHNJ030000107">
    <property type="protein sequence ID" value="CAG9135564.1"/>
    <property type="molecule type" value="Genomic_DNA"/>
</dbReference>
<dbReference type="GO" id="GO:0003676">
    <property type="term" value="F:nucleic acid binding"/>
    <property type="evidence" value="ECO:0007669"/>
    <property type="project" value="InterPro"/>
</dbReference>
<dbReference type="GO" id="GO:0007165">
    <property type="term" value="P:signal transduction"/>
    <property type="evidence" value="ECO:0007669"/>
    <property type="project" value="InterPro"/>
</dbReference>
<dbReference type="InterPro" id="IPR023088">
    <property type="entry name" value="PDEase"/>
</dbReference>
<reference evidence="17" key="1">
    <citation type="submission" date="2020-11" db="EMBL/GenBank/DDBJ databases">
        <authorList>
            <person name="Whiteford S."/>
        </authorList>
    </citation>
    <scope>NUCLEOTIDE SEQUENCE</scope>
</reference>
<keyword evidence="9" id="KW-0695">RNA-directed DNA polymerase</keyword>
<evidence type="ECO:0000256" key="1">
    <source>
        <dbReference type="ARBA" id="ARBA00007648"/>
    </source>
</evidence>
<evidence type="ECO:0000256" key="9">
    <source>
        <dbReference type="ARBA" id="ARBA00022918"/>
    </source>
</evidence>
<dbReference type="Pfam" id="PF01590">
    <property type="entry name" value="GAF"/>
    <property type="match status" value="2"/>
</dbReference>
<dbReference type="InterPro" id="IPR002073">
    <property type="entry name" value="PDEase_catalytic_dom"/>
</dbReference>
<keyword evidence="18" id="KW-1185">Reference proteome</keyword>
<dbReference type="PRINTS" id="PR00387">
    <property type="entry name" value="PDIESTERASE1"/>
</dbReference>
<dbReference type="FunFam" id="1.10.1300.10:FF:000003">
    <property type="entry name" value="Phosphodiesterase"/>
    <property type="match status" value="1"/>
</dbReference>
<evidence type="ECO:0000256" key="3">
    <source>
        <dbReference type="ARBA" id="ARBA00022679"/>
    </source>
</evidence>
<dbReference type="InterPro" id="IPR043128">
    <property type="entry name" value="Rev_trsase/Diguanyl_cyclase"/>
</dbReference>
<keyword evidence="8 13" id="KW-0378">Hydrolase</keyword>
<feature type="binding site" evidence="12">
    <location>
        <position position="1246"/>
    </location>
    <ligand>
        <name>Zn(2+)</name>
        <dbReference type="ChEBI" id="CHEBI:29105"/>
        <label>1</label>
    </ligand>
</feature>
<evidence type="ECO:0000256" key="11">
    <source>
        <dbReference type="PIRSR" id="PIRSR623088-2"/>
    </source>
</evidence>
<feature type="binding site" evidence="11">
    <location>
        <position position="1246"/>
    </location>
    <ligand>
        <name>AMP</name>
        <dbReference type="ChEBI" id="CHEBI:456215"/>
    </ligand>
</feature>
<dbReference type="GO" id="GO:0004519">
    <property type="term" value="F:endonuclease activity"/>
    <property type="evidence" value="ECO:0007669"/>
    <property type="project" value="UniProtKB-KW"/>
</dbReference>
<dbReference type="InterPro" id="IPR023174">
    <property type="entry name" value="PDEase_CS"/>
</dbReference>
<keyword evidence="5" id="KW-0540">Nuclease</keyword>
<protein>
    <recommendedName>
        <fullName evidence="13">Phosphodiesterase</fullName>
        <ecNumber evidence="13">3.1.4.-</ecNumber>
    </recommendedName>
</protein>
<dbReference type="InterPro" id="IPR036397">
    <property type="entry name" value="RNaseH_sf"/>
</dbReference>
<dbReference type="PANTHER" id="PTHR11347">
    <property type="entry name" value="CYCLIC NUCLEOTIDE PHOSPHODIESTERASE"/>
    <property type="match status" value="1"/>
</dbReference>
<dbReference type="Gene3D" id="3.10.10.10">
    <property type="entry name" value="HIV Type 1 Reverse Transcriptase, subunit A, domain 1"/>
    <property type="match status" value="1"/>
</dbReference>
<dbReference type="InterPro" id="IPR003018">
    <property type="entry name" value="GAF"/>
</dbReference>
<dbReference type="GO" id="GO:0046872">
    <property type="term" value="F:metal ion binding"/>
    <property type="evidence" value="ECO:0007669"/>
    <property type="project" value="UniProtKB-KW"/>
</dbReference>
<keyword evidence="6 12" id="KW-0479">Metal-binding</keyword>
<proteinExistence type="inferred from homology"/>
<evidence type="ECO:0000256" key="12">
    <source>
        <dbReference type="PIRSR" id="PIRSR623088-3"/>
    </source>
</evidence>
<dbReference type="CDD" id="cd09275">
    <property type="entry name" value="RNase_HI_RT_DIRS1"/>
    <property type="match status" value="1"/>
</dbReference>
<dbReference type="EC" id="3.1.4.-" evidence="13"/>
<dbReference type="Gene3D" id="3.30.70.270">
    <property type="match status" value="1"/>
</dbReference>
<comment type="cofactor">
    <cofactor evidence="13">
        <name>a divalent metal cation</name>
        <dbReference type="ChEBI" id="CHEBI:60240"/>
    </cofactor>
    <text evidence="13">Binds 2 divalent metal cations per subunit. Site 1 may preferentially bind zinc ions, while site 2 has a preference for magnesium and/or manganese ions.</text>
</comment>
<dbReference type="CDD" id="cd03714">
    <property type="entry name" value="RT_DIRS1"/>
    <property type="match status" value="1"/>
</dbReference>
<dbReference type="InterPro" id="IPR036971">
    <property type="entry name" value="PDEase_catalytic_dom_sf"/>
</dbReference>
<sequence>MTRVAGRLAGFVHAWESLQAPVPLLNIVKGYKIPFGKKPPLYLPKNIKRSWRTPVSPQMNQAIKEMMESGVLESAQLSPSFISPMFLTPKSDGTMRPIFNLKNLNNYVQISKFRLINIQKIPDFLQPRDWLAKIDISSAYFHVPISPSHRRFLRLIYDNNLLEMTCLPFGLASAPKVFSMLTNWIAQVLRDNGVRIVTYLDDYLLVNQDQSTLSRHIQDTVDLLHQLGWQINLKKSTVTPQKCLEFLGICWDPWQGLKWLPPKKCLTLQAKIDLLLERKTANLKEIQSLVGLINFASFPVPRGRLNHRSLLQFQNYLLKLDSCHRVALPEPALAELKWWAKNHSNQSRLHAPPVHHFLTTDASDLAWGARLDDVVMSMSGTWQTHEANLHSNVKEMLAVYYALKKQSHYLLMKSVMLQSDNRTVVSYIKKEGGSRSMNLMHVSKMIFALLDKFQIHLVAHHLPGKLNSEADHLSRFQKAPEWHLLHEITSIIFKKWGTPCIDLMASNSAHVVPRYVSLDRMDRNAHHHDAFSREWHYSLAWIFPPPFLIPKVLTHLNTATGVYLIVAPVWEKVFWRPDIKNRALSPPFTIRRLHRVLVDTSTGLPPPQVREMTLEAASRAVLAGWVRGVLADAGIRASAGSVRPAVASKHWALNYPLDDILARENWRSQNTFLNYYYLHDALRTARSQEIRIPFGVGVAGLAAQTKCPINIKNAYADPRFNSEIDARTGYKTELILCMPICNYEGGVVGVAQIINKTDGSKEFSPRDVEVFRRYLTFCGIGIQNAQLFESSVLEYKRNQILLALARSIFEEQSNLECLVTKIMTEARELLKCERCAVFILDTDHCESSHLERIVQRPGCQQSTTPALPPPAPTRFHTLFELGAQQTRRTLSPKHDNKSTLACIALAVAQTNKALNISDVDCWRKENMVVTDQASDDAIDIRTMLCMPIVNANKDVIGVAQLINKENGSQFTESDISIFEAFAIFCGLGIHNTQMYENACKLMAKQKVALECLSYHATAATEDTVKLCQDFIPSSETYNLYSFQFHDFDLTDEDTCRATLRMFLQCNLVEKFHIPYDVLCRWTLSVKKNYRPVKYHNWRHALNVAQTMFAMLKTGKMERFMSDLEILGLLVACLCHDLDHRGTNNAFQTKTESPLAILYSTSTMEHHHFDQCVMILNSESNNIFQALSPCDYKDVMRVVETAILSTDLAMYFKKKSKFLDLVDNGEFDWQSPEKKELLCGMMMTACDVSAIAKPWEVQHKVAKLVADEFFDQGDLEKLQLNQQPIAMMDREKKDELPQMQVGFIDMICLPLYKVLSETFPWIQPLYLGTLENRQRWQDLAEKVEMGLTWIDHDTIDKPIEEFTALNEPIKDVEFTVTTLNCTKAATENNSLVLAKPFKTSFSSFKIKKTPNPMSRPPRRSLYAASSSHRPDKEGSIMKKALSVKNDTRNNHTTTQVLPEEPEVVSPTTHDNKIAHKHKGRLCHML</sequence>